<evidence type="ECO:0000256" key="3">
    <source>
        <dbReference type="ARBA" id="ARBA00006577"/>
    </source>
</evidence>
<dbReference type="InterPro" id="IPR046357">
    <property type="entry name" value="PPIase_dom_sf"/>
</dbReference>
<keyword evidence="11" id="KW-1185">Reference proteome</keyword>
<comment type="caution">
    <text evidence="10">The sequence shown here is derived from an EMBL/GenBank/DDBJ whole genome shotgun (WGS) entry which is preliminary data.</text>
</comment>
<dbReference type="Gene3D" id="3.10.50.40">
    <property type="match status" value="1"/>
</dbReference>
<dbReference type="Proteomes" id="UP000612055">
    <property type="component" value="Unassembled WGS sequence"/>
</dbReference>
<evidence type="ECO:0000256" key="4">
    <source>
        <dbReference type="ARBA" id="ARBA00013194"/>
    </source>
</evidence>
<dbReference type="EMBL" id="JAEHOE010000027">
    <property type="protein sequence ID" value="KAG2494977.1"/>
    <property type="molecule type" value="Genomic_DNA"/>
</dbReference>
<keyword evidence="5" id="KW-0963">Cytoplasm</keyword>
<evidence type="ECO:0000256" key="2">
    <source>
        <dbReference type="ARBA" id="ARBA00004496"/>
    </source>
</evidence>
<gene>
    <name evidence="10" type="ORF">HYH03_006910</name>
</gene>
<evidence type="ECO:0000256" key="6">
    <source>
        <dbReference type="ARBA" id="ARBA00023110"/>
    </source>
</evidence>
<evidence type="ECO:0000256" key="8">
    <source>
        <dbReference type="ARBA" id="ARBA00023235"/>
    </source>
</evidence>
<evidence type="ECO:0000256" key="1">
    <source>
        <dbReference type="ARBA" id="ARBA00000971"/>
    </source>
</evidence>
<keyword evidence="8" id="KW-0413">Isomerase</keyword>
<comment type="subcellular location">
    <subcellularLocation>
        <location evidence="2">Cytoplasm</location>
    </subcellularLocation>
</comment>
<dbReference type="PANTHER" id="PTHR47861:SF3">
    <property type="entry name" value="FKBP-TYPE PEPTIDYL-PROLYL CIS-TRANS ISOMERASE SLYD"/>
    <property type="match status" value="1"/>
</dbReference>
<dbReference type="GO" id="GO:0005737">
    <property type="term" value="C:cytoplasm"/>
    <property type="evidence" value="ECO:0007669"/>
    <property type="project" value="UniProtKB-SubCell"/>
</dbReference>
<keyword evidence="6" id="KW-0697">Rotamase</keyword>
<evidence type="ECO:0000313" key="10">
    <source>
        <dbReference type="EMBL" id="KAG2494977.1"/>
    </source>
</evidence>
<proteinExistence type="inferred from homology"/>
<dbReference type="OrthoDB" id="2014544at2759"/>
<accession>A0A835Y4E3</accession>
<keyword evidence="7" id="KW-0143">Chaperone</keyword>
<reference evidence="10" key="1">
    <citation type="journal article" date="2020" name="bioRxiv">
        <title>Comparative genomics of Chlamydomonas.</title>
        <authorList>
            <person name="Craig R.J."/>
            <person name="Hasan A.R."/>
            <person name="Ness R.W."/>
            <person name="Keightley P.D."/>
        </authorList>
    </citation>
    <scope>NUCLEOTIDE SEQUENCE</scope>
    <source>
        <strain evidence="10">CCAP 11/70</strain>
    </source>
</reference>
<evidence type="ECO:0000256" key="9">
    <source>
        <dbReference type="SAM" id="MobiDB-lite"/>
    </source>
</evidence>
<comment type="catalytic activity">
    <reaction evidence="1">
        <text>[protein]-peptidylproline (omega=180) = [protein]-peptidylproline (omega=0)</text>
        <dbReference type="Rhea" id="RHEA:16237"/>
        <dbReference type="Rhea" id="RHEA-COMP:10747"/>
        <dbReference type="Rhea" id="RHEA-COMP:10748"/>
        <dbReference type="ChEBI" id="CHEBI:83833"/>
        <dbReference type="ChEBI" id="CHEBI:83834"/>
        <dbReference type="EC" id="5.2.1.8"/>
    </reaction>
</comment>
<protein>
    <recommendedName>
        <fullName evidence="4">peptidylprolyl isomerase</fullName>
        <ecNumber evidence="4">5.2.1.8</ecNumber>
    </recommendedName>
</protein>
<evidence type="ECO:0000256" key="5">
    <source>
        <dbReference type="ARBA" id="ARBA00022490"/>
    </source>
</evidence>
<organism evidence="10 11">
    <name type="scientific">Edaphochlamys debaryana</name>
    <dbReference type="NCBI Taxonomy" id="47281"/>
    <lineage>
        <taxon>Eukaryota</taxon>
        <taxon>Viridiplantae</taxon>
        <taxon>Chlorophyta</taxon>
        <taxon>core chlorophytes</taxon>
        <taxon>Chlorophyceae</taxon>
        <taxon>CS clade</taxon>
        <taxon>Chlamydomonadales</taxon>
        <taxon>Chlamydomonadales incertae sedis</taxon>
        <taxon>Edaphochlamys</taxon>
    </lineage>
</organism>
<dbReference type="AlphaFoldDB" id="A0A835Y4E3"/>
<dbReference type="SUPFAM" id="SSF54534">
    <property type="entry name" value="FKBP-like"/>
    <property type="match status" value="1"/>
</dbReference>
<evidence type="ECO:0000313" key="11">
    <source>
        <dbReference type="Proteomes" id="UP000612055"/>
    </source>
</evidence>
<comment type="similarity">
    <text evidence="3">Belongs to the FKBP-type PPIase family.</text>
</comment>
<name>A0A835Y4E3_9CHLO</name>
<sequence>MMGNRLFQGFDEAVRGMAVGQTTVLEASGGEWRRELMFTVPRDHPEVQRLEGRYKNHGGLAAGLVVELANGGMAVILQATDQEVQLDANNMLAGKTFTIELELVGIDNGPGPEGEGTEGEGETAAATAN</sequence>
<evidence type="ECO:0000256" key="7">
    <source>
        <dbReference type="ARBA" id="ARBA00023186"/>
    </source>
</evidence>
<feature type="region of interest" description="Disordered" evidence="9">
    <location>
        <begin position="107"/>
        <end position="129"/>
    </location>
</feature>
<dbReference type="PANTHER" id="PTHR47861">
    <property type="entry name" value="FKBP-TYPE PEPTIDYL-PROLYL CIS-TRANS ISOMERASE SLYD"/>
    <property type="match status" value="1"/>
</dbReference>
<dbReference type="EC" id="5.2.1.8" evidence="4"/>
<dbReference type="GO" id="GO:0003755">
    <property type="term" value="F:peptidyl-prolyl cis-trans isomerase activity"/>
    <property type="evidence" value="ECO:0007669"/>
    <property type="project" value="UniProtKB-KW"/>
</dbReference>